<organism evidence="1">
    <name type="scientific">Physcomitrium patens</name>
    <name type="common">Spreading-leaved earth moss</name>
    <name type="synonym">Physcomitrella patens</name>
    <dbReference type="NCBI Taxonomy" id="3218"/>
    <lineage>
        <taxon>Eukaryota</taxon>
        <taxon>Viridiplantae</taxon>
        <taxon>Streptophyta</taxon>
        <taxon>Embryophyta</taxon>
        <taxon>Bryophyta</taxon>
        <taxon>Bryophytina</taxon>
        <taxon>Bryopsida</taxon>
        <taxon>Funariidae</taxon>
        <taxon>Funariales</taxon>
        <taxon>Funariaceae</taxon>
        <taxon>Physcomitrium</taxon>
    </lineage>
</organism>
<reference evidence="1 3" key="1">
    <citation type="journal article" date="2008" name="Science">
        <title>The Physcomitrella genome reveals evolutionary insights into the conquest of land by plants.</title>
        <authorList>
            <person name="Rensing S."/>
            <person name="Lang D."/>
            <person name="Zimmer A."/>
            <person name="Terry A."/>
            <person name="Salamov A."/>
            <person name="Shapiro H."/>
            <person name="Nishiyama T."/>
            <person name="Perroud P.-F."/>
            <person name="Lindquist E."/>
            <person name="Kamisugi Y."/>
            <person name="Tanahashi T."/>
            <person name="Sakakibara K."/>
            <person name="Fujita T."/>
            <person name="Oishi K."/>
            <person name="Shin-I T."/>
            <person name="Kuroki Y."/>
            <person name="Toyoda A."/>
            <person name="Suzuki Y."/>
            <person name="Hashimoto A."/>
            <person name="Yamaguchi K."/>
            <person name="Sugano A."/>
            <person name="Kohara Y."/>
            <person name="Fujiyama A."/>
            <person name="Anterola A."/>
            <person name="Aoki S."/>
            <person name="Ashton N."/>
            <person name="Barbazuk W.B."/>
            <person name="Barker E."/>
            <person name="Bennetzen J."/>
            <person name="Bezanilla M."/>
            <person name="Blankenship R."/>
            <person name="Cho S.H."/>
            <person name="Dutcher S."/>
            <person name="Estelle M."/>
            <person name="Fawcett J.A."/>
            <person name="Gundlach H."/>
            <person name="Hanada K."/>
            <person name="Heyl A."/>
            <person name="Hicks K.A."/>
            <person name="Hugh J."/>
            <person name="Lohr M."/>
            <person name="Mayer K."/>
            <person name="Melkozernov A."/>
            <person name="Murata T."/>
            <person name="Nelson D."/>
            <person name="Pils B."/>
            <person name="Prigge M."/>
            <person name="Reiss B."/>
            <person name="Renner T."/>
            <person name="Rombauts S."/>
            <person name="Rushton P."/>
            <person name="Sanderfoot A."/>
            <person name="Schween G."/>
            <person name="Shiu S.-H."/>
            <person name="Stueber K."/>
            <person name="Theodoulou F.L."/>
            <person name="Tu H."/>
            <person name="Van de Peer Y."/>
            <person name="Verrier P.J."/>
            <person name="Waters E."/>
            <person name="Wood A."/>
            <person name="Yang L."/>
            <person name="Cove D."/>
            <person name="Cuming A."/>
            <person name="Hasebe M."/>
            <person name="Lucas S."/>
            <person name="Mishler D.B."/>
            <person name="Reski R."/>
            <person name="Grigoriev I."/>
            <person name="Quatrano R.S."/>
            <person name="Boore J.L."/>
        </authorList>
    </citation>
    <scope>NUCLEOTIDE SEQUENCE [LARGE SCALE GENOMIC DNA]</scope>
    <source>
        <strain evidence="2 3">cv. Gransden 2004</strain>
    </source>
</reference>
<dbReference type="InParanoid" id="A0A2K1IDP3"/>
<reference evidence="2" key="3">
    <citation type="submission" date="2020-12" db="UniProtKB">
        <authorList>
            <consortium name="EnsemblPlants"/>
        </authorList>
    </citation>
    <scope>IDENTIFICATION</scope>
</reference>
<dbReference type="AlphaFoldDB" id="A0A2K1IDP3"/>
<keyword evidence="3" id="KW-1185">Reference proteome</keyword>
<gene>
    <name evidence="1" type="ORF">PHYPA_029553</name>
</gene>
<dbReference type="Proteomes" id="UP000006727">
    <property type="component" value="Chromosome 25"/>
</dbReference>
<name>A0A2K1IDP3_PHYPA</name>
<dbReference type="Gramene" id="Pp3c25_3928V3.1">
    <property type="protein sequence ID" value="PAC:32980137.CDS.1"/>
    <property type="gene ID" value="Pp3c25_3928"/>
</dbReference>
<evidence type="ECO:0000313" key="3">
    <source>
        <dbReference type="Proteomes" id="UP000006727"/>
    </source>
</evidence>
<evidence type="ECO:0000313" key="2">
    <source>
        <dbReference type="EnsemblPlants" id="PAC:32980137.CDS.1"/>
    </source>
</evidence>
<proteinExistence type="predicted"/>
<dbReference type="EnsemblPlants" id="Pp3c25_3928V3.1">
    <property type="protein sequence ID" value="PAC:32980137.CDS.1"/>
    <property type="gene ID" value="Pp3c25_3928"/>
</dbReference>
<protein>
    <submittedName>
        <fullName evidence="1 2">Uncharacterized protein</fullName>
    </submittedName>
</protein>
<evidence type="ECO:0000313" key="1">
    <source>
        <dbReference type="EMBL" id="PNR27401.1"/>
    </source>
</evidence>
<dbReference type="EMBL" id="ABEU02000025">
    <property type="protein sequence ID" value="PNR27401.1"/>
    <property type="molecule type" value="Genomic_DNA"/>
</dbReference>
<sequence length="141" mass="15814">MCRQPVIIQKVLTLTLHKSWWKTCILHSRISGFNVACPTCLRVSTWVTLKNIPGECLGVAAHMASSSGKLLQSNKRIASSIGKRFCIGLSSRSWWKPSLSITNVVTGKRAIILINYYNLPIQCRLYQSTSHLVKDCRKLPS</sequence>
<accession>A0A2K1IDP3</accession>
<reference evidence="1 3" key="2">
    <citation type="journal article" date="2018" name="Plant J.">
        <title>The Physcomitrella patens chromosome-scale assembly reveals moss genome structure and evolution.</title>
        <authorList>
            <person name="Lang D."/>
            <person name="Ullrich K.K."/>
            <person name="Murat F."/>
            <person name="Fuchs J."/>
            <person name="Jenkins J."/>
            <person name="Haas F.B."/>
            <person name="Piednoel M."/>
            <person name="Gundlach H."/>
            <person name="Van Bel M."/>
            <person name="Meyberg R."/>
            <person name="Vives C."/>
            <person name="Morata J."/>
            <person name="Symeonidi A."/>
            <person name="Hiss M."/>
            <person name="Muchero W."/>
            <person name="Kamisugi Y."/>
            <person name="Saleh O."/>
            <person name="Blanc G."/>
            <person name="Decker E.L."/>
            <person name="van Gessel N."/>
            <person name="Grimwood J."/>
            <person name="Hayes R.D."/>
            <person name="Graham S.W."/>
            <person name="Gunter L.E."/>
            <person name="McDaniel S.F."/>
            <person name="Hoernstein S.N.W."/>
            <person name="Larsson A."/>
            <person name="Li F.W."/>
            <person name="Perroud P.F."/>
            <person name="Phillips J."/>
            <person name="Ranjan P."/>
            <person name="Rokshar D.S."/>
            <person name="Rothfels C.J."/>
            <person name="Schneider L."/>
            <person name="Shu S."/>
            <person name="Stevenson D.W."/>
            <person name="Thummler F."/>
            <person name="Tillich M."/>
            <person name="Villarreal Aguilar J.C."/>
            <person name="Widiez T."/>
            <person name="Wong G.K."/>
            <person name="Wymore A."/>
            <person name="Zhang Y."/>
            <person name="Zimmer A.D."/>
            <person name="Quatrano R.S."/>
            <person name="Mayer K.F.X."/>
            <person name="Goodstein D."/>
            <person name="Casacuberta J.M."/>
            <person name="Vandepoele K."/>
            <person name="Reski R."/>
            <person name="Cuming A.C."/>
            <person name="Tuskan G.A."/>
            <person name="Maumus F."/>
            <person name="Salse J."/>
            <person name="Schmutz J."/>
            <person name="Rensing S.A."/>
        </authorList>
    </citation>
    <scope>NUCLEOTIDE SEQUENCE [LARGE SCALE GENOMIC DNA]</scope>
    <source>
        <strain evidence="2 3">cv. Gransden 2004</strain>
    </source>
</reference>